<dbReference type="Proteomes" id="UP000595610">
    <property type="component" value="Plasmid unnamed"/>
</dbReference>
<accession>A0A7T4N9S7</accession>
<dbReference type="RefSeq" id="WP_042329677.1">
    <property type="nucleotide sequence ID" value="NZ_CP066077.1"/>
</dbReference>
<reference evidence="1 2" key="1">
    <citation type="submission" date="2020-12" db="EMBL/GenBank/DDBJ databases">
        <title>FDA dAtabase for Regulatory Grade micrObial Sequences (FDA-ARGOS): Supporting development and validation of Infectious Disease Dx tests.</title>
        <authorList>
            <person name="Nelson B."/>
            <person name="Plummer A."/>
            <person name="Tallon L."/>
            <person name="Sadzewicz L."/>
            <person name="Zhao X."/>
            <person name="Boylan J."/>
            <person name="Ott S."/>
            <person name="Bowen H."/>
            <person name="Vavikolanu K."/>
            <person name="Mehta A."/>
            <person name="Aluvathingal J."/>
            <person name="Nadendla S."/>
            <person name="Myers T."/>
            <person name="Yan Y."/>
            <person name="Sichtig H."/>
        </authorList>
    </citation>
    <scope>NUCLEOTIDE SEQUENCE [LARGE SCALE GENOMIC DNA]</scope>
    <source>
        <strain evidence="1 2">FDAARGOS_1049</strain>
        <plasmid evidence="1 2">unnamed</plasmid>
    </source>
</reference>
<dbReference type="EMBL" id="CP066077">
    <property type="protein sequence ID" value="QQC67869.1"/>
    <property type="molecule type" value="Genomic_DNA"/>
</dbReference>
<organism evidence="1 2">
    <name type="scientific">Paraburkholderia ginsengisoli</name>
    <dbReference type="NCBI Taxonomy" id="311231"/>
    <lineage>
        <taxon>Bacteria</taxon>
        <taxon>Pseudomonadati</taxon>
        <taxon>Pseudomonadota</taxon>
        <taxon>Betaproteobacteria</taxon>
        <taxon>Burkholderiales</taxon>
        <taxon>Burkholderiaceae</taxon>
        <taxon>Paraburkholderia</taxon>
    </lineage>
</organism>
<evidence type="ECO:0000313" key="2">
    <source>
        <dbReference type="Proteomes" id="UP000595610"/>
    </source>
</evidence>
<geneLocation type="plasmid" evidence="1 2">
    <name>unnamed</name>
</geneLocation>
<keyword evidence="1" id="KW-0614">Plasmid</keyword>
<protein>
    <submittedName>
        <fullName evidence="1">Uncharacterized protein</fullName>
    </submittedName>
</protein>
<proteinExistence type="predicted"/>
<gene>
    <name evidence="1" type="ORF">I6I06_29045</name>
</gene>
<name>A0A7T4N9S7_9BURK</name>
<dbReference type="KEGG" id="pgis:I6I06_29045"/>
<dbReference type="AlphaFoldDB" id="A0A7T4N9S7"/>
<sequence>MANDRSPTQESLNDILLDLRSCQDEITIARAKRVTIDSAPMLARIDSLANRGHALWPQGEEHRGPAFEDILRVKADIQNLAVECRRALSS</sequence>
<evidence type="ECO:0000313" key="1">
    <source>
        <dbReference type="EMBL" id="QQC67869.1"/>
    </source>
</evidence>
<keyword evidence="2" id="KW-1185">Reference proteome</keyword>